<accession>A0A086T2I3</accession>
<gene>
    <name evidence="1" type="ORF">ACRE_056640</name>
</gene>
<name>A0A086T2I3_HAPC1</name>
<organism evidence="1 2">
    <name type="scientific">Hapsidospora chrysogenum (strain ATCC 11550 / CBS 779.69 / DSM 880 / IAM 14645 / JCM 23072 / IMI 49137)</name>
    <name type="common">Acremonium chrysogenum</name>
    <dbReference type="NCBI Taxonomy" id="857340"/>
    <lineage>
        <taxon>Eukaryota</taxon>
        <taxon>Fungi</taxon>
        <taxon>Dikarya</taxon>
        <taxon>Ascomycota</taxon>
        <taxon>Pezizomycotina</taxon>
        <taxon>Sordariomycetes</taxon>
        <taxon>Hypocreomycetidae</taxon>
        <taxon>Hypocreales</taxon>
        <taxon>Bionectriaceae</taxon>
        <taxon>Hapsidospora</taxon>
    </lineage>
</organism>
<reference evidence="2" key="1">
    <citation type="journal article" date="2014" name="Genome Announc.">
        <title>Genome sequence and annotation of Acremonium chrysogenum, producer of the beta-lactam antibiotic cephalosporin C.</title>
        <authorList>
            <person name="Terfehr D."/>
            <person name="Dahlmann T.A."/>
            <person name="Specht T."/>
            <person name="Zadra I."/>
            <person name="Kuernsteiner H."/>
            <person name="Kueck U."/>
        </authorList>
    </citation>
    <scope>NUCLEOTIDE SEQUENCE [LARGE SCALE GENOMIC DNA]</scope>
    <source>
        <strain evidence="2">ATCC 11550 / CBS 779.69 / DSM 880 / IAM 14645 / JCM 23072 / IMI 49137</strain>
    </source>
</reference>
<evidence type="ECO:0000313" key="2">
    <source>
        <dbReference type="Proteomes" id="UP000029964"/>
    </source>
</evidence>
<keyword evidence="2" id="KW-1185">Reference proteome</keyword>
<sequence length="132" mass="14325">MEGMVLGAHMPVLQQPRGPPEGVAMEVIRHRAHMQHPHSSMTATAIVTDTMTIMIMEDTSRVTGIPINKPTIHEATRRHSVNPIPTARSQVVGGVMDPPVGEEWVLGQDAEEADVLPCALATWNQALVAPRL</sequence>
<dbReference type="EMBL" id="JPKY01000066">
    <property type="protein sequence ID" value="KFH43565.1"/>
    <property type="molecule type" value="Genomic_DNA"/>
</dbReference>
<dbReference type="HOGENOM" id="CLU_1916437_0_0_1"/>
<evidence type="ECO:0000313" key="1">
    <source>
        <dbReference type="EMBL" id="KFH43565.1"/>
    </source>
</evidence>
<dbReference type="Proteomes" id="UP000029964">
    <property type="component" value="Unassembled WGS sequence"/>
</dbReference>
<protein>
    <submittedName>
        <fullName evidence="1">Uncharacterized protein</fullName>
    </submittedName>
</protein>
<comment type="caution">
    <text evidence="1">The sequence shown here is derived from an EMBL/GenBank/DDBJ whole genome shotgun (WGS) entry which is preliminary data.</text>
</comment>
<proteinExistence type="predicted"/>
<dbReference type="AlphaFoldDB" id="A0A086T2I3"/>